<comment type="caution">
    <text evidence="2">The sequence shown here is derived from an EMBL/GenBank/DDBJ whole genome shotgun (WGS) entry which is preliminary data.</text>
</comment>
<protein>
    <recommendedName>
        <fullName evidence="4">Ribosomal protein S14</fullName>
    </recommendedName>
</protein>
<accession>A0ABS8UNK0</accession>
<evidence type="ECO:0000256" key="1">
    <source>
        <dbReference type="SAM" id="MobiDB-lite"/>
    </source>
</evidence>
<feature type="compositionally biased region" description="Basic and acidic residues" evidence="1">
    <location>
        <begin position="1"/>
        <end position="11"/>
    </location>
</feature>
<feature type="non-terminal residue" evidence="2">
    <location>
        <position position="77"/>
    </location>
</feature>
<keyword evidence="3" id="KW-1185">Reference proteome</keyword>
<sequence>MVAKTHTLEKNRAKKIKGKQERKLKIKNEKFKGSQYGRTKRPLDAVLRDGLYQASVRSCVAVLGHELLRRVKCFPQS</sequence>
<gene>
    <name evidence="2" type="ORF">HAX54_018452</name>
</gene>
<proteinExistence type="predicted"/>
<evidence type="ECO:0000313" key="3">
    <source>
        <dbReference type="Proteomes" id="UP000823775"/>
    </source>
</evidence>
<dbReference type="Proteomes" id="UP000823775">
    <property type="component" value="Unassembled WGS sequence"/>
</dbReference>
<name>A0ABS8UNK0_DATST</name>
<evidence type="ECO:0000313" key="2">
    <source>
        <dbReference type="EMBL" id="MCD9560025.1"/>
    </source>
</evidence>
<feature type="region of interest" description="Disordered" evidence="1">
    <location>
        <begin position="1"/>
        <end position="20"/>
    </location>
</feature>
<evidence type="ECO:0008006" key="4">
    <source>
        <dbReference type="Google" id="ProtNLM"/>
    </source>
</evidence>
<dbReference type="EMBL" id="JACEIK010002252">
    <property type="protein sequence ID" value="MCD9560025.1"/>
    <property type="molecule type" value="Genomic_DNA"/>
</dbReference>
<organism evidence="2 3">
    <name type="scientific">Datura stramonium</name>
    <name type="common">Jimsonweed</name>
    <name type="synonym">Common thornapple</name>
    <dbReference type="NCBI Taxonomy" id="4076"/>
    <lineage>
        <taxon>Eukaryota</taxon>
        <taxon>Viridiplantae</taxon>
        <taxon>Streptophyta</taxon>
        <taxon>Embryophyta</taxon>
        <taxon>Tracheophyta</taxon>
        <taxon>Spermatophyta</taxon>
        <taxon>Magnoliopsida</taxon>
        <taxon>eudicotyledons</taxon>
        <taxon>Gunneridae</taxon>
        <taxon>Pentapetalae</taxon>
        <taxon>asterids</taxon>
        <taxon>lamiids</taxon>
        <taxon>Solanales</taxon>
        <taxon>Solanaceae</taxon>
        <taxon>Solanoideae</taxon>
        <taxon>Datureae</taxon>
        <taxon>Datura</taxon>
    </lineage>
</organism>
<reference evidence="2 3" key="1">
    <citation type="journal article" date="2021" name="BMC Genomics">
        <title>Datura genome reveals duplications of psychoactive alkaloid biosynthetic genes and high mutation rate following tissue culture.</title>
        <authorList>
            <person name="Rajewski A."/>
            <person name="Carter-House D."/>
            <person name="Stajich J."/>
            <person name="Litt A."/>
        </authorList>
    </citation>
    <scope>NUCLEOTIDE SEQUENCE [LARGE SCALE GENOMIC DNA]</scope>
    <source>
        <strain evidence="2">AR-01</strain>
    </source>
</reference>